<reference evidence="2" key="1">
    <citation type="journal article" date="2019" name="Gigascience">
        <title>De novo genome assembly of the endangered Acer yangbiense, a plant species with extremely small populations endemic to Yunnan Province, China.</title>
        <authorList>
            <person name="Yang J."/>
            <person name="Wariss H.M."/>
            <person name="Tao L."/>
            <person name="Zhang R."/>
            <person name="Yun Q."/>
            <person name="Hollingsworth P."/>
            <person name="Dao Z."/>
            <person name="Luo G."/>
            <person name="Guo H."/>
            <person name="Ma Y."/>
            <person name="Sun W."/>
        </authorList>
    </citation>
    <scope>NUCLEOTIDE SEQUENCE [LARGE SCALE GENOMIC DNA]</scope>
    <source>
        <strain evidence="2">cv. Malutang</strain>
    </source>
</reference>
<dbReference type="OrthoDB" id="1918565at2759"/>
<organism evidence="1 2">
    <name type="scientific">Acer yangbiense</name>
    <dbReference type="NCBI Taxonomy" id="1000413"/>
    <lineage>
        <taxon>Eukaryota</taxon>
        <taxon>Viridiplantae</taxon>
        <taxon>Streptophyta</taxon>
        <taxon>Embryophyta</taxon>
        <taxon>Tracheophyta</taxon>
        <taxon>Spermatophyta</taxon>
        <taxon>Magnoliopsida</taxon>
        <taxon>eudicotyledons</taxon>
        <taxon>Gunneridae</taxon>
        <taxon>Pentapetalae</taxon>
        <taxon>rosids</taxon>
        <taxon>malvids</taxon>
        <taxon>Sapindales</taxon>
        <taxon>Sapindaceae</taxon>
        <taxon>Hippocastanoideae</taxon>
        <taxon>Acereae</taxon>
        <taxon>Acer</taxon>
    </lineage>
</organism>
<gene>
    <name evidence="1" type="ORF">EZV62_001056</name>
</gene>
<comment type="caution">
    <text evidence="1">The sequence shown here is derived from an EMBL/GenBank/DDBJ whole genome shotgun (WGS) entry which is preliminary data.</text>
</comment>
<evidence type="ECO:0000313" key="1">
    <source>
        <dbReference type="EMBL" id="TXG72477.1"/>
    </source>
</evidence>
<evidence type="ECO:0000313" key="2">
    <source>
        <dbReference type="Proteomes" id="UP000323000"/>
    </source>
</evidence>
<evidence type="ECO:0008006" key="3">
    <source>
        <dbReference type="Google" id="ProtNLM"/>
    </source>
</evidence>
<dbReference type="PANTHER" id="PTHR32278:SF111">
    <property type="entry name" value="F-BOX PROTEIN PP2-B12-RELATED"/>
    <property type="match status" value="1"/>
</dbReference>
<dbReference type="Proteomes" id="UP000323000">
    <property type="component" value="Chromosome 1"/>
</dbReference>
<protein>
    <recommendedName>
        <fullName evidence="3">F-box domain-containing protein</fullName>
    </recommendedName>
</protein>
<dbReference type="InterPro" id="IPR025886">
    <property type="entry name" value="PP2-like"/>
</dbReference>
<dbReference type="EMBL" id="VAHF01000001">
    <property type="protein sequence ID" value="TXG72477.1"/>
    <property type="molecule type" value="Genomic_DNA"/>
</dbReference>
<proteinExistence type="predicted"/>
<dbReference type="PANTHER" id="PTHR32278">
    <property type="entry name" value="F-BOX DOMAIN-CONTAINING PROTEIN"/>
    <property type="match status" value="1"/>
</dbReference>
<accession>A0A5C7IT04</accession>
<dbReference type="AlphaFoldDB" id="A0A5C7IT04"/>
<keyword evidence="2" id="KW-1185">Reference proteome</keyword>
<name>A0A5C7IT04_9ROSI</name>
<sequence length="238" mass="27156">MQLCRSAADSDVVWDRFLPSDYLSTISDSTSSPTLSLLSKKELYHHACHNPLLINEGKLSFWLDKLSGKKCYMMSAKELKIVWVDSPQYWKWISLSEARFPVVARLKVVCWFEIVGKINTSLMSPMTTYIAYLVFKSTHDFYGFDNNPVEAIVGLAGSNGQKRIVYFHPNRQGIVPGDDHGLFPKTRRDGWLESELGEFFYESTDEEGELSLTILEIHRGNWKQGLVVQGIEIRPKNG</sequence>
<dbReference type="Pfam" id="PF14299">
    <property type="entry name" value="PP2"/>
    <property type="match status" value="1"/>
</dbReference>